<accession>A0AAV9HBX3</accession>
<reference evidence="1" key="2">
    <citation type="submission" date="2023-06" db="EMBL/GenBank/DDBJ databases">
        <authorList>
            <consortium name="Lawrence Berkeley National Laboratory"/>
            <person name="Mondo S.J."/>
            <person name="Hensen N."/>
            <person name="Bonometti L."/>
            <person name="Westerberg I."/>
            <person name="Brannstrom I.O."/>
            <person name="Guillou S."/>
            <person name="Cros-Aarteil S."/>
            <person name="Calhoun S."/>
            <person name="Haridas S."/>
            <person name="Kuo A."/>
            <person name="Pangilinan J."/>
            <person name="Riley R."/>
            <person name="Labutti K."/>
            <person name="Andreopoulos B."/>
            <person name="Lipzen A."/>
            <person name="Chen C."/>
            <person name="Yanf M."/>
            <person name="Daum C."/>
            <person name="Ng V."/>
            <person name="Clum A."/>
            <person name="Steindorff A."/>
            <person name="Ohm R."/>
            <person name="Martin F."/>
            <person name="Silar P."/>
            <person name="Natvig D."/>
            <person name="Lalanne C."/>
            <person name="Gautier V."/>
            <person name="Ament-Velasquez S.L."/>
            <person name="Kruys A."/>
            <person name="Hutchinson M.I."/>
            <person name="Powell A.J."/>
            <person name="Barry K."/>
            <person name="Miller A.N."/>
            <person name="Grigoriev I.V."/>
            <person name="Debuchy R."/>
            <person name="Gladieux P."/>
            <person name="Thoren M.H."/>
            <person name="Johannesson H."/>
        </authorList>
    </citation>
    <scope>NUCLEOTIDE SEQUENCE</scope>
    <source>
        <strain evidence="1">PSN324</strain>
    </source>
</reference>
<organism evidence="1 2">
    <name type="scientific">Cladorrhinum samala</name>
    <dbReference type="NCBI Taxonomy" id="585594"/>
    <lineage>
        <taxon>Eukaryota</taxon>
        <taxon>Fungi</taxon>
        <taxon>Dikarya</taxon>
        <taxon>Ascomycota</taxon>
        <taxon>Pezizomycotina</taxon>
        <taxon>Sordariomycetes</taxon>
        <taxon>Sordariomycetidae</taxon>
        <taxon>Sordariales</taxon>
        <taxon>Podosporaceae</taxon>
        <taxon>Cladorrhinum</taxon>
    </lineage>
</organism>
<name>A0AAV9HBX3_9PEZI</name>
<protein>
    <submittedName>
        <fullName evidence="1">Uncharacterized protein</fullName>
    </submittedName>
</protein>
<proteinExistence type="predicted"/>
<gene>
    <name evidence="1" type="ORF">QBC42DRAFT_256751</name>
</gene>
<sequence>MHSSKDSNSFATVSMGTSCKRASCDVGCAAAISGQGERWELGIEAGLNNVTRTTLSRSPAYLGAEFYSRRASGKFSRVDDWSMKRVFPGAASRAVQQPLTIPVCIRTHTNTPAGKCGQHPTMRRPSKDLLRRTIPGGGM</sequence>
<keyword evidence="2" id="KW-1185">Reference proteome</keyword>
<evidence type="ECO:0000313" key="2">
    <source>
        <dbReference type="Proteomes" id="UP001321749"/>
    </source>
</evidence>
<comment type="caution">
    <text evidence="1">The sequence shown here is derived from an EMBL/GenBank/DDBJ whole genome shotgun (WGS) entry which is preliminary data.</text>
</comment>
<dbReference type="Proteomes" id="UP001321749">
    <property type="component" value="Unassembled WGS sequence"/>
</dbReference>
<dbReference type="PROSITE" id="PS51257">
    <property type="entry name" value="PROKAR_LIPOPROTEIN"/>
    <property type="match status" value="1"/>
</dbReference>
<dbReference type="EMBL" id="MU865145">
    <property type="protein sequence ID" value="KAK4456982.1"/>
    <property type="molecule type" value="Genomic_DNA"/>
</dbReference>
<reference evidence="1" key="1">
    <citation type="journal article" date="2023" name="Mol. Phylogenet. Evol.">
        <title>Genome-scale phylogeny and comparative genomics of the fungal order Sordariales.</title>
        <authorList>
            <person name="Hensen N."/>
            <person name="Bonometti L."/>
            <person name="Westerberg I."/>
            <person name="Brannstrom I.O."/>
            <person name="Guillou S."/>
            <person name="Cros-Aarteil S."/>
            <person name="Calhoun S."/>
            <person name="Haridas S."/>
            <person name="Kuo A."/>
            <person name="Mondo S."/>
            <person name="Pangilinan J."/>
            <person name="Riley R."/>
            <person name="LaButti K."/>
            <person name="Andreopoulos B."/>
            <person name="Lipzen A."/>
            <person name="Chen C."/>
            <person name="Yan M."/>
            <person name="Daum C."/>
            <person name="Ng V."/>
            <person name="Clum A."/>
            <person name="Steindorff A."/>
            <person name="Ohm R.A."/>
            <person name="Martin F."/>
            <person name="Silar P."/>
            <person name="Natvig D.O."/>
            <person name="Lalanne C."/>
            <person name="Gautier V."/>
            <person name="Ament-Velasquez S.L."/>
            <person name="Kruys A."/>
            <person name="Hutchinson M.I."/>
            <person name="Powell A.J."/>
            <person name="Barry K."/>
            <person name="Miller A.N."/>
            <person name="Grigoriev I.V."/>
            <person name="Debuchy R."/>
            <person name="Gladieux P."/>
            <person name="Hiltunen Thoren M."/>
            <person name="Johannesson H."/>
        </authorList>
    </citation>
    <scope>NUCLEOTIDE SEQUENCE</scope>
    <source>
        <strain evidence="1">PSN324</strain>
    </source>
</reference>
<evidence type="ECO:0000313" key="1">
    <source>
        <dbReference type="EMBL" id="KAK4456982.1"/>
    </source>
</evidence>
<dbReference type="AlphaFoldDB" id="A0AAV9HBX3"/>